<dbReference type="EMBL" id="ASAD01000002">
    <property type="protein sequence ID" value="EON94055.1"/>
    <property type="molecule type" value="Genomic_DNA"/>
</dbReference>
<dbReference type="OrthoDB" id="6368381at2"/>
<protein>
    <submittedName>
        <fullName evidence="2">SOS cell division inhibitor</fullName>
    </submittedName>
</protein>
<feature type="region of interest" description="Disordered" evidence="1">
    <location>
        <begin position="84"/>
        <end position="109"/>
    </location>
</feature>
<dbReference type="PATRIC" id="fig|1318628.3.peg.170"/>
<comment type="caution">
    <text evidence="2">The sequence shown here is derived from an EMBL/GenBank/DDBJ whole genome shotgun (WGS) entry which is preliminary data.</text>
</comment>
<dbReference type="HOGENOM" id="CLU_173968_0_0_6"/>
<accession>R8B626</accession>
<evidence type="ECO:0000313" key="3">
    <source>
        <dbReference type="Proteomes" id="UP000016540"/>
    </source>
</evidence>
<evidence type="ECO:0000313" key="2">
    <source>
        <dbReference type="EMBL" id="EON94055.1"/>
    </source>
</evidence>
<keyword evidence="2" id="KW-0132">Cell division</keyword>
<proteinExistence type="predicted"/>
<dbReference type="GO" id="GO:0051301">
    <property type="term" value="P:cell division"/>
    <property type="evidence" value="ECO:0007669"/>
    <property type="project" value="UniProtKB-KW"/>
</dbReference>
<dbReference type="AlphaFoldDB" id="R8B626"/>
<dbReference type="RefSeq" id="WP_012136154.1">
    <property type="nucleotide sequence ID" value="NZ_KE007306.1"/>
</dbReference>
<keyword evidence="3" id="KW-1185">Reference proteome</keyword>
<keyword evidence="2" id="KW-0131">Cell cycle</keyword>
<name>R8B626_9GAMM</name>
<evidence type="ECO:0000256" key="1">
    <source>
        <dbReference type="SAM" id="MobiDB-lite"/>
    </source>
</evidence>
<sequence>MTEAPNGLQSLDQLIESLDQALTDKDWDRLSELNLQVKTTVAPVMAQLEAGELSVEPVRERLERLQAFCDEASAGATEARKEAEQALKGVNRNRNAARAYQNVSGNRPK</sequence>
<gene>
    <name evidence="2" type="ORF">MARLIPOL_00848</name>
</gene>
<reference evidence="2 3" key="1">
    <citation type="journal article" date="2013" name="Genome Announc.">
        <title>Draft Genome Sequence of the Moderately Halophilic Bacterium Marinobacter lipolyticus Strain SM19.</title>
        <authorList>
            <person name="Papke R.T."/>
            <person name="de la Haba R.R."/>
            <person name="Infante-Dominguez C."/>
            <person name="Perez D."/>
            <person name="Sanchez-Porro C."/>
            <person name="Lapierre P."/>
            <person name="Ventosa A."/>
        </authorList>
    </citation>
    <scope>NUCLEOTIDE SEQUENCE [LARGE SCALE GENOMIC DNA]</scope>
    <source>
        <strain evidence="2 3">SM19</strain>
    </source>
</reference>
<dbReference type="Gene3D" id="1.20.58.380">
    <property type="entry name" value="Flagellar protein flit"/>
    <property type="match status" value="1"/>
</dbReference>
<organism evidence="2 3">
    <name type="scientific">Marinobacter lipolyticus SM19</name>
    <dbReference type="NCBI Taxonomy" id="1318628"/>
    <lineage>
        <taxon>Bacteria</taxon>
        <taxon>Pseudomonadati</taxon>
        <taxon>Pseudomonadota</taxon>
        <taxon>Gammaproteobacteria</taxon>
        <taxon>Pseudomonadales</taxon>
        <taxon>Marinobacteraceae</taxon>
        <taxon>Marinobacter</taxon>
    </lineage>
</organism>
<dbReference type="STRING" id="1318628.MARLIPOL_00848"/>
<dbReference type="Proteomes" id="UP000016540">
    <property type="component" value="Unassembled WGS sequence"/>
</dbReference>